<reference evidence="1" key="1">
    <citation type="submission" date="2022-05" db="EMBL/GenBank/DDBJ databases">
        <authorList>
            <person name="Pankratov T."/>
        </authorList>
    </citation>
    <scope>NUCLEOTIDE SEQUENCE</scope>
    <source>
        <strain evidence="1">BP6-180914</strain>
    </source>
</reference>
<protein>
    <submittedName>
        <fullName evidence="1">Uncharacterized protein</fullName>
    </submittedName>
</protein>
<keyword evidence="2" id="KW-1185">Reference proteome</keyword>
<dbReference type="EMBL" id="JAMOIM010000003">
    <property type="protein sequence ID" value="MCW6507726.1"/>
    <property type="molecule type" value="Genomic_DNA"/>
</dbReference>
<evidence type="ECO:0000313" key="2">
    <source>
        <dbReference type="Proteomes" id="UP001165667"/>
    </source>
</evidence>
<gene>
    <name evidence="1" type="ORF">M8523_06775</name>
</gene>
<accession>A0AA42CJ79</accession>
<organism evidence="1 2">
    <name type="scientific">Lichenifustis flavocetrariae</name>
    <dbReference type="NCBI Taxonomy" id="2949735"/>
    <lineage>
        <taxon>Bacteria</taxon>
        <taxon>Pseudomonadati</taxon>
        <taxon>Pseudomonadota</taxon>
        <taxon>Alphaproteobacteria</taxon>
        <taxon>Hyphomicrobiales</taxon>
        <taxon>Lichenihabitantaceae</taxon>
        <taxon>Lichenifustis</taxon>
    </lineage>
</organism>
<sequence>MFHPLVWACDRTPPSRAYVPPGAAALLQLAPRCCHWPIGDVDREDFRFCLAPSGQWTYCPQHRALALRGRR</sequence>
<proteinExistence type="predicted"/>
<comment type="caution">
    <text evidence="1">The sequence shown here is derived from an EMBL/GenBank/DDBJ whole genome shotgun (WGS) entry which is preliminary data.</text>
</comment>
<dbReference type="InterPro" id="IPR011681">
    <property type="entry name" value="GcrA"/>
</dbReference>
<evidence type="ECO:0000313" key="1">
    <source>
        <dbReference type="EMBL" id="MCW6507726.1"/>
    </source>
</evidence>
<dbReference type="Pfam" id="PF07750">
    <property type="entry name" value="GcrA"/>
    <property type="match status" value="1"/>
</dbReference>
<name>A0AA42CJ79_9HYPH</name>
<dbReference type="AlphaFoldDB" id="A0AA42CJ79"/>
<dbReference type="Proteomes" id="UP001165667">
    <property type="component" value="Unassembled WGS sequence"/>
</dbReference>
<dbReference type="RefSeq" id="WP_282584085.1">
    <property type="nucleotide sequence ID" value="NZ_JAMOIM010000003.1"/>
</dbReference>